<evidence type="ECO:0000256" key="6">
    <source>
        <dbReference type="SAM" id="Phobius"/>
    </source>
</evidence>
<feature type="transmembrane region" description="Helical" evidence="6">
    <location>
        <begin position="439"/>
        <end position="466"/>
    </location>
</feature>
<gene>
    <name evidence="8" type="ORF">NF708_00730</name>
    <name evidence="7" type="ORF">NF717_03980</name>
</gene>
<evidence type="ECO:0000256" key="2">
    <source>
        <dbReference type="ARBA" id="ARBA00022475"/>
    </source>
</evidence>
<feature type="transmembrane region" description="Helical" evidence="6">
    <location>
        <begin position="97"/>
        <end position="117"/>
    </location>
</feature>
<keyword evidence="4 6" id="KW-1133">Transmembrane helix</keyword>
<evidence type="ECO:0000256" key="3">
    <source>
        <dbReference type="ARBA" id="ARBA00022692"/>
    </source>
</evidence>
<feature type="transmembrane region" description="Helical" evidence="6">
    <location>
        <begin position="187"/>
        <end position="206"/>
    </location>
</feature>
<dbReference type="EMBL" id="JAMWFV010000003">
    <property type="protein sequence ID" value="MDG6144823.1"/>
    <property type="molecule type" value="Genomic_DNA"/>
</dbReference>
<evidence type="ECO:0000256" key="1">
    <source>
        <dbReference type="ARBA" id="ARBA00004651"/>
    </source>
</evidence>
<dbReference type="PANTHER" id="PTHR30250:SF26">
    <property type="entry name" value="PSMA PROTEIN"/>
    <property type="match status" value="1"/>
</dbReference>
<feature type="transmembrane region" description="Helical" evidence="6">
    <location>
        <begin position="346"/>
        <end position="373"/>
    </location>
</feature>
<sequence length="509" mass="56566">MNKTSSNQQMIINLGAAIVVFLVNALISFFLSPFIVRELGAEANGFVQLAMNFVSYIAIIMAALNSMSSRFMTVAYHSKNYTKMNEYYSSTFAGNNIIILILLIPVTLGIIFLEHLIQISPELVYQVKGLFFLVFVNYFVSTGTPNWDVAFFATNKIYLQSLGTILSYVVRAITIIILYAFFPTEVWYVGLASIFATLVLQIWLYMGMRREFPEVKFRLKYVKVSAIKDLVSSGIWNSVSQLGFTLSNGLNLLITNVFIGSTQMGIVSLSMIVPTVITSLQLAVSNTFAPNLTILFTKRKISEMVSEIYKAGKLTLIIIGLPLAGFIIFGKPFFHLWLPTQDASQLQILSVLTMVNLVLINGSQALLQIFVVINKNRPSALSVVIGGVATVLITLLALVTTNWGIYAVVGVSSIISMLRYLIFVIPFSAKYLGLEWYKFFPLVGYSVLTLIVNLIVGWIVSLFIVINSWTTLVIAAAIFAIIAGLVSSYIVFNKSERKYILSIISSRIR</sequence>
<evidence type="ECO:0000313" key="10">
    <source>
        <dbReference type="Proteomes" id="UP001153203"/>
    </source>
</evidence>
<dbReference type="InterPro" id="IPR050833">
    <property type="entry name" value="Poly_Biosynth_Transport"/>
</dbReference>
<dbReference type="AlphaFoldDB" id="A0A9X4SII4"/>
<dbReference type="RefSeq" id="WP_213432540.1">
    <property type="nucleotide sequence ID" value="NZ_CP141727.1"/>
</dbReference>
<name>A0A9X4SII4_9LACT</name>
<feature type="transmembrane region" description="Helical" evidence="6">
    <location>
        <begin position="12"/>
        <end position="36"/>
    </location>
</feature>
<accession>A0A9X4SII4</accession>
<comment type="caution">
    <text evidence="8">The sequence shown here is derived from an EMBL/GenBank/DDBJ whole genome shotgun (WGS) entry which is preliminary data.</text>
</comment>
<dbReference type="GO" id="GO:0005886">
    <property type="term" value="C:plasma membrane"/>
    <property type="evidence" value="ECO:0007669"/>
    <property type="project" value="UniProtKB-SubCell"/>
</dbReference>
<keyword evidence="5 6" id="KW-0472">Membrane</keyword>
<dbReference type="Proteomes" id="UP001153203">
    <property type="component" value="Unassembled WGS sequence"/>
</dbReference>
<feature type="transmembrane region" description="Helical" evidence="6">
    <location>
        <begin position="380"/>
        <end position="399"/>
    </location>
</feature>
<evidence type="ECO:0000313" key="7">
    <source>
        <dbReference type="EMBL" id="MDG6144823.1"/>
    </source>
</evidence>
<feature type="transmembrane region" description="Helical" evidence="6">
    <location>
        <begin position="472"/>
        <end position="492"/>
    </location>
</feature>
<evidence type="ECO:0000313" key="9">
    <source>
        <dbReference type="Proteomes" id="UP001153199"/>
    </source>
</evidence>
<evidence type="ECO:0000256" key="5">
    <source>
        <dbReference type="ARBA" id="ARBA00023136"/>
    </source>
</evidence>
<comment type="subcellular location">
    <subcellularLocation>
        <location evidence="1">Cell membrane</location>
        <topology evidence="1">Multi-pass membrane protein</topology>
    </subcellularLocation>
</comment>
<dbReference type="Proteomes" id="UP001153199">
    <property type="component" value="Unassembled WGS sequence"/>
</dbReference>
<keyword evidence="3 6" id="KW-0812">Transmembrane</keyword>
<evidence type="ECO:0000256" key="4">
    <source>
        <dbReference type="ARBA" id="ARBA00022989"/>
    </source>
</evidence>
<organism evidence="8 10">
    <name type="scientific">Lactococcus formosensis</name>
    <dbReference type="NCBI Taxonomy" id="1281486"/>
    <lineage>
        <taxon>Bacteria</taxon>
        <taxon>Bacillati</taxon>
        <taxon>Bacillota</taxon>
        <taxon>Bacilli</taxon>
        <taxon>Lactobacillales</taxon>
        <taxon>Streptococcaceae</taxon>
        <taxon>Lactococcus</taxon>
    </lineage>
</organism>
<reference evidence="8" key="1">
    <citation type="submission" date="2022-06" db="EMBL/GenBank/DDBJ databases">
        <title>Lactococcus from bovine mastitis in China.</title>
        <authorList>
            <person name="Lin Y."/>
            <person name="Han B."/>
        </authorList>
    </citation>
    <scope>NUCLEOTIDE SEQUENCE</scope>
    <source>
        <strain evidence="8">Hebei-B-39</strain>
        <strain evidence="7">Ningxia-I-26</strain>
    </source>
</reference>
<protein>
    <submittedName>
        <fullName evidence="8">Oligosaccharide flippase family protein</fullName>
    </submittedName>
</protein>
<keyword evidence="2" id="KW-1003">Cell membrane</keyword>
<dbReference type="InterPro" id="IPR002797">
    <property type="entry name" value="Polysacc_synth"/>
</dbReference>
<proteinExistence type="predicted"/>
<dbReference type="PANTHER" id="PTHR30250">
    <property type="entry name" value="PST FAMILY PREDICTED COLANIC ACID TRANSPORTER"/>
    <property type="match status" value="1"/>
</dbReference>
<dbReference type="EMBL" id="JAMWGI010000001">
    <property type="protein sequence ID" value="MDG6192529.1"/>
    <property type="molecule type" value="Genomic_DNA"/>
</dbReference>
<dbReference type="Pfam" id="PF01943">
    <property type="entry name" value="Polysacc_synt"/>
    <property type="match status" value="1"/>
</dbReference>
<keyword evidence="9" id="KW-1185">Reference proteome</keyword>
<feature type="transmembrane region" description="Helical" evidence="6">
    <location>
        <begin position="405"/>
        <end position="427"/>
    </location>
</feature>
<evidence type="ECO:0000313" key="8">
    <source>
        <dbReference type="EMBL" id="MDG6192529.1"/>
    </source>
</evidence>
<feature type="transmembrane region" description="Helical" evidence="6">
    <location>
        <begin position="161"/>
        <end position="181"/>
    </location>
</feature>
<feature type="transmembrane region" description="Helical" evidence="6">
    <location>
        <begin position="314"/>
        <end position="334"/>
    </location>
</feature>
<feature type="transmembrane region" description="Helical" evidence="6">
    <location>
        <begin position="56"/>
        <end position="76"/>
    </location>
</feature>